<protein>
    <recommendedName>
        <fullName evidence="3">Cell division topological specificity factor</fullName>
    </recommendedName>
</protein>
<name>A0A1B7X570_APHFL</name>
<dbReference type="Gene3D" id="3.30.1070.10">
    <property type="entry name" value="Cell division topological specificity factor MinE"/>
    <property type="match status" value="1"/>
</dbReference>
<dbReference type="PATRIC" id="fig|1710896.3.peg.4498"/>
<dbReference type="NCBIfam" id="TIGR01215">
    <property type="entry name" value="minE"/>
    <property type="match status" value="1"/>
</dbReference>
<evidence type="ECO:0000313" key="5">
    <source>
        <dbReference type="Proteomes" id="UP000092093"/>
    </source>
</evidence>
<reference evidence="4 5" key="1">
    <citation type="submission" date="2015-09" db="EMBL/GenBank/DDBJ databases">
        <title>Aphanizomenon flos-aquae WA102.</title>
        <authorList>
            <person name="Driscoll C."/>
        </authorList>
    </citation>
    <scope>NUCLEOTIDE SEQUENCE [LARGE SCALE GENOMIC DNA]</scope>
    <source>
        <strain evidence="4">WA102</strain>
    </source>
</reference>
<dbReference type="GO" id="GO:0032955">
    <property type="term" value="P:regulation of division septum assembly"/>
    <property type="evidence" value="ECO:0007669"/>
    <property type="project" value="InterPro"/>
</dbReference>
<comment type="function">
    <text evidence="2 3">Prevents the cell division inhibition by proteins MinC and MinD at internal division sites while permitting inhibition at polar sites. This ensures cell division at the proper site by restricting the formation of a division septum at the midpoint of the long axis of the cell.</text>
</comment>
<evidence type="ECO:0000256" key="2">
    <source>
        <dbReference type="ARBA" id="ARBA00025265"/>
    </source>
</evidence>
<gene>
    <name evidence="3" type="primary">minE</name>
    <name evidence="4" type="ORF">AN484_06815</name>
</gene>
<evidence type="ECO:0000256" key="3">
    <source>
        <dbReference type="HAMAP-Rule" id="MF_00262"/>
    </source>
</evidence>
<accession>A0A1B7X570</accession>
<dbReference type="InterPro" id="IPR036707">
    <property type="entry name" value="MinE_sf"/>
</dbReference>
<dbReference type="HAMAP" id="MF_00262">
    <property type="entry name" value="MinE"/>
    <property type="match status" value="1"/>
</dbReference>
<dbReference type="InterPro" id="IPR005527">
    <property type="entry name" value="MinE"/>
</dbReference>
<comment type="similarity">
    <text evidence="1 3">Belongs to the MinE family.</text>
</comment>
<evidence type="ECO:0000256" key="1">
    <source>
        <dbReference type="ARBA" id="ARBA00008168"/>
    </source>
</evidence>
<sequence length="101" mass="11811">MILEILEKLFTRSPDNSRDDVKRRLQVVISHDRTDLDPQTLEKMRQEILEIVCRYVEIETDGLEFSLESSQRTTALIANLPIRRVKESLDETVLQNTDILL</sequence>
<keyword evidence="3" id="KW-0131">Cell cycle</keyword>
<keyword evidence="3 4" id="KW-0132">Cell division</keyword>
<comment type="caution">
    <text evidence="4">The sequence shown here is derived from an EMBL/GenBank/DDBJ whole genome shotgun (WGS) entry which is preliminary data.</text>
</comment>
<proteinExistence type="inferred from homology"/>
<dbReference type="Pfam" id="PF03776">
    <property type="entry name" value="MinE"/>
    <property type="match status" value="1"/>
</dbReference>
<dbReference type="SUPFAM" id="SSF55229">
    <property type="entry name" value="Cell division protein MinE topological specificity domain"/>
    <property type="match status" value="1"/>
</dbReference>
<dbReference type="Proteomes" id="UP000092093">
    <property type="component" value="Unassembled WGS sequence"/>
</dbReference>
<dbReference type="GO" id="GO:0051301">
    <property type="term" value="P:cell division"/>
    <property type="evidence" value="ECO:0007669"/>
    <property type="project" value="UniProtKB-KW"/>
</dbReference>
<dbReference type="AlphaFoldDB" id="A0A1B7X570"/>
<evidence type="ECO:0000313" key="4">
    <source>
        <dbReference type="EMBL" id="OBQ44511.1"/>
    </source>
</evidence>
<dbReference type="EMBL" id="LJOW01000021">
    <property type="protein sequence ID" value="OBQ44511.1"/>
    <property type="molecule type" value="Genomic_DNA"/>
</dbReference>
<organism evidence="4 5">
    <name type="scientific">Aphanizomenon flos-aquae WA102</name>
    <dbReference type="NCBI Taxonomy" id="1710896"/>
    <lineage>
        <taxon>Bacteria</taxon>
        <taxon>Bacillati</taxon>
        <taxon>Cyanobacteriota</taxon>
        <taxon>Cyanophyceae</taxon>
        <taxon>Nostocales</taxon>
        <taxon>Aphanizomenonaceae</taxon>
        <taxon>Aphanizomenon</taxon>
    </lineage>
</organism>